<feature type="domain" description="Acyl-CoA oxidase/dehydrogenase middle" evidence="6">
    <location>
        <begin position="184"/>
        <end position="281"/>
    </location>
</feature>
<evidence type="ECO:0000256" key="3">
    <source>
        <dbReference type="ARBA" id="ARBA00022827"/>
    </source>
</evidence>
<organism evidence="8 9">
    <name type="scientific">Neobacillus novalis</name>
    <dbReference type="NCBI Taxonomy" id="220687"/>
    <lineage>
        <taxon>Bacteria</taxon>
        <taxon>Bacillati</taxon>
        <taxon>Bacillota</taxon>
        <taxon>Bacilli</taxon>
        <taxon>Bacillales</taxon>
        <taxon>Bacillaceae</taxon>
        <taxon>Neobacillus</taxon>
    </lineage>
</organism>
<accession>A0AA95S956</accession>
<dbReference type="Gene3D" id="1.20.140.10">
    <property type="entry name" value="Butyryl-CoA Dehydrogenase, subunit A, domain 3"/>
    <property type="match status" value="1"/>
</dbReference>
<dbReference type="Proteomes" id="UP001178288">
    <property type="component" value="Chromosome"/>
</dbReference>
<keyword evidence="2 4" id="KW-0285">Flavoprotein</keyword>
<sequence>MSITSQDIDTKGKNSYSFDEFVANRENLDWYRDEPFLQKAVEKFTGSEFEQIHERILSFSPTVSSKWNRLAVQSARPEVRPHMLHYDAFNHRIDRVVRPMETQLLEKGVFGEGLFSSQMTAWESFVKRMLIHQLGEAGVTCPLTCTHGLIALMEEFPDEIHPELQEILMQTKEGVNGEFAIGAQFMSEIQGGSDLPANLLEAVPDGKNYRLYGNKFFCSVAHADYSVVTAKISGSNNVSTFIVPSWLPGNKEKEKRNDYQINRIKWKMGTAEVPTGEFQYNGALAYPIGPKDKGIAVAVGIVLTLSRLEIGIACAGFMLRASREANLYSEFRSVFGRKIKDYPLAASKLKLIENAAQRTTAGAFKIYDLFLRLEKPLNPGLKSDHPLEIRKQLFNLRELILLQKIGATKEGVEVLREAISVFAGHGVMEEFSSLPRIFRDVVVNEQWEGPRNLLLTQIYRDISRVADWYPPFDFVRHVLDGASPEIIQTFSVQLEDLLQRPVLGEVSEGSMEAAMEWDVFCSSFFKAYQEVALAEIKESGII</sequence>
<dbReference type="InterPro" id="IPR006091">
    <property type="entry name" value="Acyl-CoA_Oxase/DH_mid-dom"/>
</dbReference>
<dbReference type="Gene3D" id="2.40.110.20">
    <property type="match status" value="1"/>
</dbReference>
<keyword evidence="4" id="KW-0560">Oxidoreductase</keyword>
<dbReference type="Pfam" id="PF02770">
    <property type="entry name" value="Acyl-CoA_dh_M"/>
    <property type="match status" value="1"/>
</dbReference>
<dbReference type="SUPFAM" id="SSF56645">
    <property type="entry name" value="Acyl-CoA dehydrogenase NM domain-like"/>
    <property type="match status" value="1"/>
</dbReference>
<evidence type="ECO:0000256" key="1">
    <source>
        <dbReference type="ARBA" id="ARBA00009347"/>
    </source>
</evidence>
<evidence type="ECO:0000259" key="7">
    <source>
        <dbReference type="Pfam" id="PF18158"/>
    </source>
</evidence>
<feature type="domain" description="Acyl-CoA dehydrogenase/oxidase C-terminal" evidence="5">
    <location>
        <begin position="292"/>
        <end position="461"/>
    </location>
</feature>
<feature type="domain" description="Adaptive response protein AidB N-terminal" evidence="7">
    <location>
        <begin position="24"/>
        <end position="158"/>
    </location>
</feature>
<comment type="cofactor">
    <cofactor evidence="4">
        <name>FAD</name>
        <dbReference type="ChEBI" id="CHEBI:57692"/>
    </cofactor>
</comment>
<dbReference type="InterPro" id="IPR052904">
    <property type="entry name" value="Acyl-CoA_dehydrogenase-like"/>
</dbReference>
<comment type="similarity">
    <text evidence="1 4">Belongs to the acyl-CoA dehydrogenase family.</text>
</comment>
<proteinExistence type="inferred from homology"/>
<dbReference type="PANTHER" id="PTHR42707:SF2">
    <property type="entry name" value="ACD11 DEHYDROGENASE"/>
    <property type="match status" value="1"/>
</dbReference>
<gene>
    <name evidence="8" type="ORF">QNH39_01575</name>
</gene>
<evidence type="ECO:0000313" key="9">
    <source>
        <dbReference type="Proteomes" id="UP001178288"/>
    </source>
</evidence>
<dbReference type="InterPro" id="IPR009075">
    <property type="entry name" value="AcylCo_DH/oxidase_C"/>
</dbReference>
<dbReference type="PANTHER" id="PTHR42707">
    <property type="entry name" value="ACYL-COA DEHYDROGENASE"/>
    <property type="match status" value="1"/>
</dbReference>
<evidence type="ECO:0000256" key="4">
    <source>
        <dbReference type="RuleBase" id="RU362125"/>
    </source>
</evidence>
<protein>
    <submittedName>
        <fullName evidence="8">Acyl-CoA dehydrogenase family protein</fullName>
    </submittedName>
</protein>
<dbReference type="GO" id="GO:0003995">
    <property type="term" value="F:acyl-CoA dehydrogenase activity"/>
    <property type="evidence" value="ECO:0007669"/>
    <property type="project" value="TreeGrafter"/>
</dbReference>
<keyword evidence="3 4" id="KW-0274">FAD</keyword>
<dbReference type="RefSeq" id="WP_066095102.1">
    <property type="nucleotide sequence ID" value="NZ_CP126114.1"/>
</dbReference>
<evidence type="ECO:0000259" key="5">
    <source>
        <dbReference type="Pfam" id="PF00441"/>
    </source>
</evidence>
<name>A0AA95S956_9BACI</name>
<dbReference type="KEGG" id="nnv:QNH39_01575"/>
<dbReference type="SUPFAM" id="SSF47203">
    <property type="entry name" value="Acyl-CoA dehydrogenase C-terminal domain-like"/>
    <property type="match status" value="1"/>
</dbReference>
<evidence type="ECO:0000313" key="8">
    <source>
        <dbReference type="EMBL" id="WHY86610.1"/>
    </source>
</evidence>
<evidence type="ECO:0000256" key="2">
    <source>
        <dbReference type="ARBA" id="ARBA00022630"/>
    </source>
</evidence>
<dbReference type="InterPro" id="IPR009100">
    <property type="entry name" value="AcylCoA_DH/oxidase_NM_dom_sf"/>
</dbReference>
<keyword evidence="9" id="KW-1185">Reference proteome</keyword>
<evidence type="ECO:0000259" key="6">
    <source>
        <dbReference type="Pfam" id="PF02770"/>
    </source>
</evidence>
<dbReference type="EMBL" id="CP126114">
    <property type="protein sequence ID" value="WHY86610.1"/>
    <property type="molecule type" value="Genomic_DNA"/>
</dbReference>
<dbReference type="AlphaFoldDB" id="A0AA95S956"/>
<dbReference type="InterPro" id="IPR036250">
    <property type="entry name" value="AcylCo_DH-like_C"/>
</dbReference>
<dbReference type="Pfam" id="PF18158">
    <property type="entry name" value="AidB_N"/>
    <property type="match status" value="1"/>
</dbReference>
<dbReference type="Pfam" id="PF00441">
    <property type="entry name" value="Acyl-CoA_dh_1"/>
    <property type="match status" value="1"/>
</dbReference>
<dbReference type="InterPro" id="IPR041504">
    <property type="entry name" value="AidB_N"/>
</dbReference>
<reference evidence="8" key="1">
    <citation type="submission" date="2023-05" db="EMBL/GenBank/DDBJ databases">
        <title>Comparative genomics of Bacillaceae isolates and their secondary metabolite potential.</title>
        <authorList>
            <person name="Song L."/>
            <person name="Nielsen L.J."/>
            <person name="Mohite O."/>
            <person name="Xu X."/>
            <person name="Weber T."/>
            <person name="Kovacs A.T."/>
        </authorList>
    </citation>
    <scope>NUCLEOTIDE SEQUENCE</scope>
    <source>
        <strain evidence="8">XLM17</strain>
    </source>
</reference>